<proteinExistence type="predicted"/>
<protein>
    <submittedName>
        <fullName evidence="1">Uncharacterized protein</fullName>
    </submittedName>
</protein>
<sequence length="68" mass="7555">MLEPHIHTAPENRDRAIALRWVLRDIKSNRAKLSPISPEDLRALIELDLVETRDDAVVLTTAGASAVL</sequence>
<dbReference type="EMBL" id="JAAVLX010000011">
    <property type="protein sequence ID" value="NOJ43718.1"/>
    <property type="molecule type" value="Genomic_DNA"/>
</dbReference>
<evidence type="ECO:0000313" key="1">
    <source>
        <dbReference type="EMBL" id="NOJ43718.1"/>
    </source>
</evidence>
<gene>
    <name evidence="1" type="ORF">HCN58_29860</name>
</gene>
<evidence type="ECO:0000313" key="2">
    <source>
        <dbReference type="Proteomes" id="UP000544122"/>
    </source>
</evidence>
<comment type="caution">
    <text evidence="1">The sequence shown here is derived from an EMBL/GenBank/DDBJ whole genome shotgun (WGS) entry which is preliminary data.</text>
</comment>
<dbReference type="AlphaFoldDB" id="A0A7Y4GXW1"/>
<reference evidence="1 2" key="1">
    <citation type="submission" date="2020-03" db="EMBL/GenBank/DDBJ databases">
        <title>Bradyrhizobium diversity isolated from nodules of Indigofera sp.</title>
        <authorList>
            <person name="Klepa M."/>
            <person name="Helene L."/>
            <person name="Hungria M."/>
        </authorList>
    </citation>
    <scope>NUCLEOTIDE SEQUENCE [LARGE SCALE GENOMIC DNA]</scope>
    <source>
        <strain evidence="1 2">WSM 1791</strain>
    </source>
</reference>
<keyword evidence="2" id="KW-1185">Reference proteome</keyword>
<name>A0A7Y4GXW1_9BRAD</name>
<organism evidence="1 2">
    <name type="scientific">Bradyrhizobium australiense</name>
    <dbReference type="NCBI Taxonomy" id="2721161"/>
    <lineage>
        <taxon>Bacteria</taxon>
        <taxon>Pseudomonadati</taxon>
        <taxon>Pseudomonadota</taxon>
        <taxon>Alphaproteobacteria</taxon>
        <taxon>Hyphomicrobiales</taxon>
        <taxon>Nitrobacteraceae</taxon>
        <taxon>Bradyrhizobium</taxon>
    </lineage>
</organism>
<dbReference type="Proteomes" id="UP000544122">
    <property type="component" value="Unassembled WGS sequence"/>
</dbReference>
<accession>A0A7Y4GXW1</accession>